<sequence length="790" mass="88452">MIETQFKTKIKSIRSDNGLEFIMSDFFSSKGVIHQTSCVKTPQQNSVVERKHQHLLNVARAVRFQSNLPLTFWGDCVLHAAYLINRPPTHVLKNKTPFEILMHKAPTYSHLKVFGCLAYASNLSIHRTKFDTRALPCVFIGYPFGMKGYKLFDLSTQQFFVSRDVVFHEHIFPFHSSTSLVNPSLSTSFDSAPVSLPVTMSDSPAIPTPPPHTIPPDSSTETSSPIASPIASSSPTLHPPVRKSSRLIKPPSYLQDYHYNLIFSSSPSLSPSSDVVHPIQNTLSYSHLSDSHKAFTLTISTPVEPHFYHEAIKSPQWCDAMSKELAALEANHTWVITSLPSGKHPIGCKWVYKLKFKSDGSIERYKTRLVAKGYNQKEGIDYFETFSPVAKLVTVRSFVAIAAAKGWSLTQLDVNNAFLHGDLDEEVFMTLPPGFKTDSKAPAQVCRLTKSLYGLKQASRQWFSKFSSTLLDHGFVQSKCDYSLFTKTASSIFIALLVYVDDILIASNAPSFVATLTAFLDAKFKLKDLGHAKYFLGLELARSTKGISLCQRKYTLDILQDTGFLASKLVKFPMEQHLKLSRDEGILLHDPTVYRRLIGKLLYLTLTRPNISYSVSRLRQGLFFPSTNPLQLKAFCDSDWAGCFDACKSVTRFCVFLGDSLISWRSKKQSIVSRSSVEAEYRAMAITTCEITWLLSLLQDFQIAHPMAAALFCDNPAALHIAANPVFHEHTKHIEVDCHFIRDKIQAGLLKTLHVTSAHQLADIFTKPFGFIPFSHLLSKLGVLNIHSPT</sequence>
<feature type="region of interest" description="Disordered" evidence="1">
    <location>
        <begin position="200"/>
        <end position="243"/>
    </location>
</feature>
<dbReference type="SUPFAM" id="SSF53098">
    <property type="entry name" value="Ribonuclease H-like"/>
    <property type="match status" value="1"/>
</dbReference>
<reference evidence="3" key="1">
    <citation type="submission" date="2018-02" db="EMBL/GenBank/DDBJ databases">
        <authorList>
            <person name="Cohen D.B."/>
            <person name="Kent A.D."/>
        </authorList>
    </citation>
    <scope>NUCLEOTIDE SEQUENCE</scope>
</reference>
<feature type="domain" description="Integrase catalytic" evidence="2">
    <location>
        <begin position="1"/>
        <end position="105"/>
    </location>
</feature>
<dbReference type="InterPro" id="IPR012337">
    <property type="entry name" value="RNaseH-like_sf"/>
</dbReference>
<feature type="compositionally biased region" description="Low complexity" evidence="1">
    <location>
        <begin position="215"/>
        <end position="235"/>
    </location>
</feature>
<name>A0A2N9F376_FAGSY</name>
<dbReference type="GO" id="GO:0003676">
    <property type="term" value="F:nucleic acid binding"/>
    <property type="evidence" value="ECO:0007669"/>
    <property type="project" value="InterPro"/>
</dbReference>
<dbReference type="InterPro" id="IPR043502">
    <property type="entry name" value="DNA/RNA_pol_sf"/>
</dbReference>
<evidence type="ECO:0000259" key="2">
    <source>
        <dbReference type="PROSITE" id="PS50994"/>
    </source>
</evidence>
<accession>A0A2N9F376</accession>
<dbReference type="SUPFAM" id="SSF56672">
    <property type="entry name" value="DNA/RNA polymerases"/>
    <property type="match status" value="1"/>
</dbReference>
<dbReference type="Pfam" id="PF07727">
    <property type="entry name" value="RVT_2"/>
    <property type="match status" value="1"/>
</dbReference>
<dbReference type="EMBL" id="OIVN01000524">
    <property type="protein sequence ID" value="SPC81572.1"/>
    <property type="molecule type" value="Genomic_DNA"/>
</dbReference>
<dbReference type="AlphaFoldDB" id="A0A2N9F376"/>
<organism evidence="3">
    <name type="scientific">Fagus sylvatica</name>
    <name type="common">Beechnut</name>
    <dbReference type="NCBI Taxonomy" id="28930"/>
    <lineage>
        <taxon>Eukaryota</taxon>
        <taxon>Viridiplantae</taxon>
        <taxon>Streptophyta</taxon>
        <taxon>Embryophyta</taxon>
        <taxon>Tracheophyta</taxon>
        <taxon>Spermatophyta</taxon>
        <taxon>Magnoliopsida</taxon>
        <taxon>eudicotyledons</taxon>
        <taxon>Gunneridae</taxon>
        <taxon>Pentapetalae</taxon>
        <taxon>rosids</taxon>
        <taxon>fabids</taxon>
        <taxon>Fagales</taxon>
        <taxon>Fagaceae</taxon>
        <taxon>Fagus</taxon>
    </lineage>
</organism>
<proteinExistence type="predicted"/>
<dbReference type="InterPro" id="IPR036397">
    <property type="entry name" value="RNaseH_sf"/>
</dbReference>
<dbReference type="InterPro" id="IPR013103">
    <property type="entry name" value="RVT_2"/>
</dbReference>
<dbReference type="CDD" id="cd09272">
    <property type="entry name" value="RNase_HI_RT_Ty1"/>
    <property type="match status" value="1"/>
</dbReference>
<dbReference type="InterPro" id="IPR001584">
    <property type="entry name" value="Integrase_cat-core"/>
</dbReference>
<protein>
    <recommendedName>
        <fullName evidence="2">Integrase catalytic domain-containing protein</fullName>
    </recommendedName>
</protein>
<evidence type="ECO:0000256" key="1">
    <source>
        <dbReference type="SAM" id="MobiDB-lite"/>
    </source>
</evidence>
<dbReference type="PANTHER" id="PTHR11439">
    <property type="entry name" value="GAG-POL-RELATED RETROTRANSPOSON"/>
    <property type="match status" value="1"/>
</dbReference>
<gene>
    <name evidence="3" type="ORF">FSB_LOCUS9454</name>
</gene>
<dbReference type="Gene3D" id="3.30.420.10">
    <property type="entry name" value="Ribonuclease H-like superfamily/Ribonuclease H"/>
    <property type="match status" value="1"/>
</dbReference>
<dbReference type="InterPro" id="IPR057670">
    <property type="entry name" value="SH3_retrovirus"/>
</dbReference>
<dbReference type="Pfam" id="PF25597">
    <property type="entry name" value="SH3_retrovirus"/>
    <property type="match status" value="1"/>
</dbReference>
<dbReference type="PANTHER" id="PTHR11439:SF498">
    <property type="entry name" value="DNAK FAMILY PROTEIN"/>
    <property type="match status" value="1"/>
</dbReference>
<evidence type="ECO:0000313" key="3">
    <source>
        <dbReference type="EMBL" id="SPC81572.1"/>
    </source>
</evidence>
<dbReference type="PROSITE" id="PS50994">
    <property type="entry name" value="INTEGRASE"/>
    <property type="match status" value="1"/>
</dbReference>
<dbReference type="GO" id="GO:0015074">
    <property type="term" value="P:DNA integration"/>
    <property type="evidence" value="ECO:0007669"/>
    <property type="project" value="InterPro"/>
</dbReference>